<evidence type="ECO:0000313" key="4">
    <source>
        <dbReference type="EMBL" id="SFR93589.1"/>
    </source>
</evidence>
<feature type="compositionally biased region" description="Low complexity" evidence="1">
    <location>
        <begin position="189"/>
        <end position="205"/>
    </location>
</feature>
<dbReference type="GO" id="GO:0046872">
    <property type="term" value="F:metal ion binding"/>
    <property type="evidence" value="ECO:0007669"/>
    <property type="project" value="InterPro"/>
</dbReference>
<evidence type="ECO:0000259" key="3">
    <source>
        <dbReference type="Pfam" id="PF02915"/>
    </source>
</evidence>
<evidence type="ECO:0000256" key="2">
    <source>
        <dbReference type="SAM" id="SignalP"/>
    </source>
</evidence>
<feature type="chain" id="PRO_5038399046" description="Rubrerythrin diiron-binding domain-containing protein" evidence="2">
    <location>
        <begin position="26"/>
        <end position="205"/>
    </location>
</feature>
<reference evidence="4 5" key="1">
    <citation type="submission" date="2016-10" db="EMBL/GenBank/DDBJ databases">
        <authorList>
            <person name="de Groot N.N."/>
        </authorList>
    </citation>
    <scope>NUCLEOTIDE SEQUENCE [LARGE SCALE GENOMIC DNA]</scope>
    <source>
        <strain evidence="4 5">743A</strain>
    </source>
</reference>
<dbReference type="CDD" id="cd01048">
    <property type="entry name" value="Ferritin_like_AB2"/>
    <property type="match status" value="1"/>
</dbReference>
<dbReference type="InterPro" id="IPR012347">
    <property type="entry name" value="Ferritin-like"/>
</dbReference>
<dbReference type="GO" id="GO:0016491">
    <property type="term" value="F:oxidoreductase activity"/>
    <property type="evidence" value="ECO:0007669"/>
    <property type="project" value="InterPro"/>
</dbReference>
<feature type="compositionally biased region" description="Gly residues" evidence="1">
    <location>
        <begin position="174"/>
        <end position="184"/>
    </location>
</feature>
<feature type="signal peptide" evidence="2">
    <location>
        <begin position="1"/>
        <end position="25"/>
    </location>
</feature>
<dbReference type="AlphaFoldDB" id="A0A1I6KQR2"/>
<dbReference type="Proteomes" id="UP000199659">
    <property type="component" value="Unassembled WGS sequence"/>
</dbReference>
<dbReference type="InterPro" id="IPR009078">
    <property type="entry name" value="Ferritin-like_SF"/>
</dbReference>
<dbReference type="RefSeq" id="WP_177214724.1">
    <property type="nucleotide sequence ID" value="NZ_FOYZ01000010.1"/>
</dbReference>
<gene>
    <name evidence="4" type="ORF">SAMN05661086_02595</name>
</gene>
<dbReference type="InterPro" id="IPR003251">
    <property type="entry name" value="Rr_diiron-bd_dom"/>
</dbReference>
<dbReference type="EMBL" id="FOYZ01000010">
    <property type="protein sequence ID" value="SFR93589.1"/>
    <property type="molecule type" value="Genomic_DNA"/>
</dbReference>
<protein>
    <recommendedName>
        <fullName evidence="3">Rubrerythrin diiron-binding domain-containing protein</fullName>
    </recommendedName>
</protein>
<organism evidence="4 5">
    <name type="scientific">Anaeromicropila populeti</name>
    <dbReference type="NCBI Taxonomy" id="37658"/>
    <lineage>
        <taxon>Bacteria</taxon>
        <taxon>Bacillati</taxon>
        <taxon>Bacillota</taxon>
        <taxon>Clostridia</taxon>
        <taxon>Lachnospirales</taxon>
        <taxon>Lachnospiraceae</taxon>
        <taxon>Anaeromicropila</taxon>
    </lineage>
</organism>
<keyword evidence="2" id="KW-0732">Signal</keyword>
<feature type="region of interest" description="Disordered" evidence="1">
    <location>
        <begin position="174"/>
        <end position="205"/>
    </location>
</feature>
<feature type="domain" description="Rubrerythrin diiron-binding" evidence="3">
    <location>
        <begin position="50"/>
        <end position="168"/>
    </location>
</feature>
<dbReference type="Pfam" id="PF02915">
    <property type="entry name" value="Rubrerythrin"/>
    <property type="match status" value="1"/>
</dbReference>
<dbReference type="Gene3D" id="1.20.1260.10">
    <property type="match status" value="1"/>
</dbReference>
<keyword evidence="5" id="KW-1185">Reference proteome</keyword>
<accession>A0A1I6KQR2</accession>
<sequence>MRRNIKKMAGSILVAGVLATGLATGVNTYAAASIESNAAAVVDNTVIQNMLLTAIEDEYLAKAQYQAIMDKFDVTRPFSNHVKAEEVHINLLTALFEEYGIELPVKDWDNMVVLPDSLEAAYEAGEKAEEDNIEMYESFLKETLPDNVKEVFEELISASDRHLQAYQRQGDCDGTGLGKSGLGRYGSSNRGRQGNRNNQQGECIL</sequence>
<dbReference type="STRING" id="37658.SAMN05661086_02595"/>
<proteinExistence type="predicted"/>
<dbReference type="SUPFAM" id="SSF47240">
    <property type="entry name" value="Ferritin-like"/>
    <property type="match status" value="1"/>
</dbReference>
<dbReference type="InterPro" id="IPR019243">
    <property type="entry name" value="DUF2202"/>
</dbReference>
<evidence type="ECO:0000256" key="1">
    <source>
        <dbReference type="SAM" id="MobiDB-lite"/>
    </source>
</evidence>
<evidence type="ECO:0000313" key="5">
    <source>
        <dbReference type="Proteomes" id="UP000199659"/>
    </source>
</evidence>
<name>A0A1I6KQR2_9FIRM</name>